<gene>
    <name evidence="7" type="ORF">HGA15_31975</name>
</gene>
<dbReference type="Proteomes" id="UP000570678">
    <property type="component" value="Unassembled WGS sequence"/>
</dbReference>
<evidence type="ECO:0000256" key="4">
    <source>
        <dbReference type="ARBA" id="ARBA00023157"/>
    </source>
</evidence>
<evidence type="ECO:0000256" key="2">
    <source>
        <dbReference type="ARBA" id="ARBA00022729"/>
    </source>
</evidence>
<name>A0A846YLY5_9NOCA</name>
<dbReference type="InterPro" id="IPR012336">
    <property type="entry name" value="Thioredoxin-like_fold"/>
</dbReference>
<accession>A0A846YLY5</accession>
<keyword evidence="8" id="KW-1185">Reference proteome</keyword>
<dbReference type="InterPro" id="IPR036249">
    <property type="entry name" value="Thioredoxin-like_sf"/>
</dbReference>
<dbReference type="InterPro" id="IPR013766">
    <property type="entry name" value="Thioredoxin_domain"/>
</dbReference>
<dbReference type="EMBL" id="JAAXOT010000026">
    <property type="protein sequence ID" value="NKY60676.1"/>
    <property type="molecule type" value="Genomic_DNA"/>
</dbReference>
<keyword evidence="2" id="KW-0732">Signal</keyword>
<dbReference type="PANTHER" id="PTHR13887:SF14">
    <property type="entry name" value="DISULFIDE BOND FORMATION PROTEIN D"/>
    <property type="match status" value="1"/>
</dbReference>
<dbReference type="PANTHER" id="PTHR13887">
    <property type="entry name" value="GLUTATHIONE S-TRANSFERASE KAPPA"/>
    <property type="match status" value="1"/>
</dbReference>
<comment type="caution">
    <text evidence="7">The sequence shown here is derived from an EMBL/GenBank/DDBJ whole genome shotgun (WGS) entry which is preliminary data.</text>
</comment>
<dbReference type="Pfam" id="PF13462">
    <property type="entry name" value="Thioredoxin_4"/>
    <property type="match status" value="1"/>
</dbReference>
<evidence type="ECO:0000313" key="7">
    <source>
        <dbReference type="EMBL" id="NKY60676.1"/>
    </source>
</evidence>
<dbReference type="AlphaFoldDB" id="A0A846YLY5"/>
<keyword evidence="4" id="KW-1015">Disulfide bond</keyword>
<evidence type="ECO:0000313" key="8">
    <source>
        <dbReference type="Proteomes" id="UP000570678"/>
    </source>
</evidence>
<feature type="domain" description="Thioredoxin" evidence="6">
    <location>
        <begin position="1"/>
        <end position="200"/>
    </location>
</feature>
<evidence type="ECO:0000259" key="6">
    <source>
        <dbReference type="PROSITE" id="PS51352"/>
    </source>
</evidence>
<evidence type="ECO:0000256" key="1">
    <source>
        <dbReference type="ARBA" id="ARBA00005791"/>
    </source>
</evidence>
<protein>
    <submittedName>
        <fullName evidence="7">Thioredoxin domain-containing protein</fullName>
    </submittedName>
</protein>
<dbReference type="GO" id="GO:0016491">
    <property type="term" value="F:oxidoreductase activity"/>
    <property type="evidence" value="ECO:0007669"/>
    <property type="project" value="UniProtKB-KW"/>
</dbReference>
<organism evidence="7 8">
    <name type="scientific">Nocardia flavorosea</name>
    <dbReference type="NCBI Taxonomy" id="53429"/>
    <lineage>
        <taxon>Bacteria</taxon>
        <taxon>Bacillati</taxon>
        <taxon>Actinomycetota</taxon>
        <taxon>Actinomycetes</taxon>
        <taxon>Mycobacteriales</taxon>
        <taxon>Nocardiaceae</taxon>
        <taxon>Nocardia</taxon>
    </lineage>
</organism>
<evidence type="ECO:0000256" key="5">
    <source>
        <dbReference type="ARBA" id="ARBA00023284"/>
    </source>
</evidence>
<reference evidence="7 8" key="1">
    <citation type="submission" date="2020-04" db="EMBL/GenBank/DDBJ databases">
        <title>MicrobeNet Type strains.</title>
        <authorList>
            <person name="Nicholson A.C."/>
        </authorList>
    </citation>
    <scope>NUCLEOTIDE SEQUENCE [LARGE SCALE GENOMIC DNA]</scope>
    <source>
        <strain evidence="7 8">JCM 3332</strain>
    </source>
</reference>
<dbReference type="RefSeq" id="WP_062980169.1">
    <property type="nucleotide sequence ID" value="NZ_JAAXOT010000026.1"/>
</dbReference>
<keyword evidence="3" id="KW-0560">Oxidoreductase</keyword>
<dbReference type="PROSITE" id="PS51352">
    <property type="entry name" value="THIOREDOXIN_2"/>
    <property type="match status" value="1"/>
</dbReference>
<evidence type="ECO:0000256" key="3">
    <source>
        <dbReference type="ARBA" id="ARBA00023002"/>
    </source>
</evidence>
<comment type="similarity">
    <text evidence="1">Belongs to the thioredoxin family. DsbA subfamily.</text>
</comment>
<sequence>MSTGNDRSPAASPATEGNSALLDLARRDDNDPFAIGAVDAPVVVIEYADFTCPYCSAFAVNTLPALLEEYVEAGHVRIEWRDTPILTEHSVETAIAGRAAAEQDLFWEFSRELFAHTYSGPKDYQRETLIDIAGKVAGLDTAAFTAALDDPALAAAVDQEADDSRNLGVSGTPTFVVGDQILQGAQPVDAFRQVIDAQLEEVD</sequence>
<keyword evidence="5" id="KW-0676">Redox-active center</keyword>
<proteinExistence type="inferred from homology"/>
<dbReference type="SUPFAM" id="SSF52833">
    <property type="entry name" value="Thioredoxin-like"/>
    <property type="match status" value="1"/>
</dbReference>
<dbReference type="Gene3D" id="3.40.30.10">
    <property type="entry name" value="Glutaredoxin"/>
    <property type="match status" value="1"/>
</dbReference>